<protein>
    <submittedName>
        <fullName evidence="1">Uncharacterized protein</fullName>
    </submittedName>
</protein>
<feature type="non-terminal residue" evidence="1">
    <location>
        <position position="1"/>
    </location>
</feature>
<name>A0ABP0L1H4_9DINO</name>
<proteinExistence type="predicted"/>
<evidence type="ECO:0000313" key="2">
    <source>
        <dbReference type="Proteomes" id="UP001642464"/>
    </source>
</evidence>
<keyword evidence="2" id="KW-1185">Reference proteome</keyword>
<sequence length="75" mass="7994">DLYGWNDTFVAGMALSGAGKAIPWIVDSDLQMLVLCGQGGKQAMCLAQLVCHVTRTSGVTSLNVVEHDLMQKGQD</sequence>
<dbReference type="Proteomes" id="UP001642464">
    <property type="component" value="Unassembled WGS sequence"/>
</dbReference>
<evidence type="ECO:0000313" key="1">
    <source>
        <dbReference type="EMBL" id="CAK9033001.1"/>
    </source>
</evidence>
<gene>
    <name evidence="1" type="ORF">SCF082_LOCUS20310</name>
</gene>
<reference evidence="1 2" key="1">
    <citation type="submission" date="2024-02" db="EMBL/GenBank/DDBJ databases">
        <authorList>
            <person name="Chen Y."/>
            <person name="Shah S."/>
            <person name="Dougan E. K."/>
            <person name="Thang M."/>
            <person name="Chan C."/>
        </authorList>
    </citation>
    <scope>NUCLEOTIDE SEQUENCE [LARGE SCALE GENOMIC DNA]</scope>
</reference>
<organism evidence="1 2">
    <name type="scientific">Durusdinium trenchii</name>
    <dbReference type="NCBI Taxonomy" id="1381693"/>
    <lineage>
        <taxon>Eukaryota</taxon>
        <taxon>Sar</taxon>
        <taxon>Alveolata</taxon>
        <taxon>Dinophyceae</taxon>
        <taxon>Suessiales</taxon>
        <taxon>Symbiodiniaceae</taxon>
        <taxon>Durusdinium</taxon>
    </lineage>
</organism>
<dbReference type="EMBL" id="CAXAMM010014125">
    <property type="protein sequence ID" value="CAK9033001.1"/>
    <property type="molecule type" value="Genomic_DNA"/>
</dbReference>
<comment type="caution">
    <text evidence="1">The sequence shown here is derived from an EMBL/GenBank/DDBJ whole genome shotgun (WGS) entry which is preliminary data.</text>
</comment>
<accession>A0ABP0L1H4</accession>